<accession>A0A0E9X2A9</accession>
<reference evidence="1" key="2">
    <citation type="journal article" date="2015" name="Fish Shellfish Immunol.">
        <title>Early steps in the European eel (Anguilla anguilla)-Vibrio vulnificus interaction in the gills: Role of the RtxA13 toxin.</title>
        <authorList>
            <person name="Callol A."/>
            <person name="Pajuelo D."/>
            <person name="Ebbesson L."/>
            <person name="Teles M."/>
            <person name="MacKenzie S."/>
            <person name="Amaro C."/>
        </authorList>
    </citation>
    <scope>NUCLEOTIDE SEQUENCE</scope>
</reference>
<reference evidence="1" key="1">
    <citation type="submission" date="2014-11" db="EMBL/GenBank/DDBJ databases">
        <authorList>
            <person name="Amaro Gonzalez C."/>
        </authorList>
    </citation>
    <scope>NUCLEOTIDE SEQUENCE</scope>
</reference>
<dbReference type="AlphaFoldDB" id="A0A0E9X2A9"/>
<dbReference type="EMBL" id="GBXM01011730">
    <property type="protein sequence ID" value="JAH96847.1"/>
    <property type="molecule type" value="Transcribed_RNA"/>
</dbReference>
<sequence length="65" mass="7390">MKQLMDTQTSIFLVDCLNCAFKKCVCTNTAFSLPSPHAPLQLQYVFIPQKGSCDFIYYLSLNFCV</sequence>
<name>A0A0E9X2A9_ANGAN</name>
<proteinExistence type="predicted"/>
<evidence type="ECO:0000313" key="1">
    <source>
        <dbReference type="EMBL" id="JAH96847.1"/>
    </source>
</evidence>
<organism evidence="1">
    <name type="scientific">Anguilla anguilla</name>
    <name type="common">European freshwater eel</name>
    <name type="synonym">Muraena anguilla</name>
    <dbReference type="NCBI Taxonomy" id="7936"/>
    <lineage>
        <taxon>Eukaryota</taxon>
        <taxon>Metazoa</taxon>
        <taxon>Chordata</taxon>
        <taxon>Craniata</taxon>
        <taxon>Vertebrata</taxon>
        <taxon>Euteleostomi</taxon>
        <taxon>Actinopterygii</taxon>
        <taxon>Neopterygii</taxon>
        <taxon>Teleostei</taxon>
        <taxon>Anguilliformes</taxon>
        <taxon>Anguillidae</taxon>
        <taxon>Anguilla</taxon>
    </lineage>
</organism>
<protein>
    <submittedName>
        <fullName evidence="1">Uncharacterized protein</fullName>
    </submittedName>
</protein>